<dbReference type="Proteomes" id="UP000238157">
    <property type="component" value="Unassembled WGS sequence"/>
</dbReference>
<dbReference type="SUPFAM" id="SSF75169">
    <property type="entry name" value="DsrEFH-like"/>
    <property type="match status" value="1"/>
</dbReference>
<dbReference type="AlphaFoldDB" id="A0A2T0WF23"/>
<dbReference type="PANTHER" id="PTHR37691:SF1">
    <property type="entry name" value="BLR3518 PROTEIN"/>
    <property type="match status" value="1"/>
</dbReference>
<comment type="caution">
    <text evidence="2">The sequence shown here is derived from an EMBL/GenBank/DDBJ whole genome shotgun (WGS) entry which is preliminary data.</text>
</comment>
<organism evidence="2 3">
    <name type="scientific">Mongoliibacter ruber</name>
    <dbReference type="NCBI Taxonomy" id="1750599"/>
    <lineage>
        <taxon>Bacteria</taxon>
        <taxon>Pseudomonadati</taxon>
        <taxon>Bacteroidota</taxon>
        <taxon>Cytophagia</taxon>
        <taxon>Cytophagales</taxon>
        <taxon>Cyclobacteriaceae</taxon>
        <taxon>Mongoliibacter</taxon>
    </lineage>
</organism>
<gene>
    <name evidence="2" type="ORF">CLW00_11319</name>
</gene>
<name>A0A2T0WF23_9BACT</name>
<dbReference type="Pfam" id="PF02635">
    <property type="entry name" value="DsrE"/>
    <property type="match status" value="1"/>
</dbReference>
<evidence type="ECO:0000256" key="1">
    <source>
        <dbReference type="SAM" id="SignalP"/>
    </source>
</evidence>
<dbReference type="Gene3D" id="3.40.1260.10">
    <property type="entry name" value="DsrEFH-like"/>
    <property type="match status" value="1"/>
</dbReference>
<dbReference type="InterPro" id="IPR003787">
    <property type="entry name" value="Sulphur_relay_DsrE/F-like"/>
</dbReference>
<proteinExistence type="predicted"/>
<protein>
    <submittedName>
        <fullName evidence="2">Intracellular sulfur oxidation DsrE/DsrF family protein</fullName>
    </submittedName>
</protein>
<dbReference type="RefSeq" id="WP_106135163.1">
    <property type="nucleotide sequence ID" value="NZ_PVTR01000013.1"/>
</dbReference>
<dbReference type="PANTHER" id="PTHR37691">
    <property type="entry name" value="BLR3518 PROTEIN"/>
    <property type="match status" value="1"/>
</dbReference>
<dbReference type="OrthoDB" id="7206705at2"/>
<dbReference type="EMBL" id="PVTR01000013">
    <property type="protein sequence ID" value="PRY85272.1"/>
    <property type="molecule type" value="Genomic_DNA"/>
</dbReference>
<accession>A0A2T0WF23</accession>
<feature type="signal peptide" evidence="1">
    <location>
        <begin position="1"/>
        <end position="21"/>
    </location>
</feature>
<feature type="chain" id="PRO_5015474144" evidence="1">
    <location>
        <begin position="22"/>
        <end position="179"/>
    </location>
</feature>
<keyword evidence="1" id="KW-0732">Signal</keyword>
<sequence length="179" mass="19711">MIKTFKIICVLLLFSAHNLLAQEAFFPIVKGFGGIYEIPEATELPDPSSEIKIIIDLVSAAEDPTEINFMVNNIARMINLHGLGGIPHENIHVKVAVHGGAIFSLLEHKSYKALYGVDNPNLAVYDALKAAGVEIYVCGQSLIARNIEIQDIWDGSEIALSMLTTLTKYIPEGYILLRF</sequence>
<evidence type="ECO:0000313" key="2">
    <source>
        <dbReference type="EMBL" id="PRY85272.1"/>
    </source>
</evidence>
<reference evidence="2 3" key="1">
    <citation type="submission" date="2018-03" db="EMBL/GenBank/DDBJ databases">
        <title>Genomic Encyclopedia of Archaeal and Bacterial Type Strains, Phase II (KMG-II): from individual species to whole genera.</title>
        <authorList>
            <person name="Goeker M."/>
        </authorList>
    </citation>
    <scope>NUCLEOTIDE SEQUENCE [LARGE SCALE GENOMIC DNA]</scope>
    <source>
        <strain evidence="2 3">DSM 27929</strain>
    </source>
</reference>
<keyword evidence="3" id="KW-1185">Reference proteome</keyword>
<evidence type="ECO:0000313" key="3">
    <source>
        <dbReference type="Proteomes" id="UP000238157"/>
    </source>
</evidence>
<dbReference type="InterPro" id="IPR027396">
    <property type="entry name" value="DsrEFH-like"/>
</dbReference>